<evidence type="ECO:0000313" key="3">
    <source>
        <dbReference type="Proteomes" id="UP001218218"/>
    </source>
</evidence>
<gene>
    <name evidence="2" type="ORF">DFH08DRAFT_801958</name>
</gene>
<evidence type="ECO:0000256" key="1">
    <source>
        <dbReference type="SAM" id="MobiDB-lite"/>
    </source>
</evidence>
<proteinExistence type="predicted"/>
<reference evidence="2" key="1">
    <citation type="submission" date="2023-03" db="EMBL/GenBank/DDBJ databases">
        <title>Massive genome expansion in bonnet fungi (Mycena s.s.) driven by repeated elements and novel gene families across ecological guilds.</title>
        <authorList>
            <consortium name="Lawrence Berkeley National Laboratory"/>
            <person name="Harder C.B."/>
            <person name="Miyauchi S."/>
            <person name="Viragh M."/>
            <person name="Kuo A."/>
            <person name="Thoen E."/>
            <person name="Andreopoulos B."/>
            <person name="Lu D."/>
            <person name="Skrede I."/>
            <person name="Drula E."/>
            <person name="Henrissat B."/>
            <person name="Morin E."/>
            <person name="Kohler A."/>
            <person name="Barry K."/>
            <person name="LaButti K."/>
            <person name="Morin E."/>
            <person name="Salamov A."/>
            <person name="Lipzen A."/>
            <person name="Mereny Z."/>
            <person name="Hegedus B."/>
            <person name="Baldrian P."/>
            <person name="Stursova M."/>
            <person name="Weitz H."/>
            <person name="Taylor A."/>
            <person name="Grigoriev I.V."/>
            <person name="Nagy L.G."/>
            <person name="Martin F."/>
            <person name="Kauserud H."/>
        </authorList>
    </citation>
    <scope>NUCLEOTIDE SEQUENCE</scope>
    <source>
        <strain evidence="2">CBHHK002</strain>
    </source>
</reference>
<dbReference type="EMBL" id="JARIHO010000007">
    <property type="protein sequence ID" value="KAJ7358111.1"/>
    <property type="molecule type" value="Genomic_DNA"/>
</dbReference>
<organism evidence="2 3">
    <name type="scientific">Mycena albidolilacea</name>
    <dbReference type="NCBI Taxonomy" id="1033008"/>
    <lineage>
        <taxon>Eukaryota</taxon>
        <taxon>Fungi</taxon>
        <taxon>Dikarya</taxon>
        <taxon>Basidiomycota</taxon>
        <taxon>Agaricomycotina</taxon>
        <taxon>Agaricomycetes</taxon>
        <taxon>Agaricomycetidae</taxon>
        <taxon>Agaricales</taxon>
        <taxon>Marasmiineae</taxon>
        <taxon>Mycenaceae</taxon>
        <taxon>Mycena</taxon>
    </lineage>
</organism>
<name>A0AAD7AHR1_9AGAR</name>
<sequence>MPLMAVTASPHQPATTSISGNQESREWISGGYSRSAYGHVWRDGGFFKFFKMKKGEKKKGKISKKLIRVENSFSKSPRRLLKLPAVVEKNLGGLSSAADAESVDDIEGDTEVSGSSHDSEEVGEKSWCKVRSGSGSGLSAPMVKDCNNG</sequence>
<comment type="caution">
    <text evidence="2">The sequence shown here is derived from an EMBL/GenBank/DDBJ whole genome shotgun (WGS) entry which is preliminary data.</text>
</comment>
<dbReference type="Proteomes" id="UP001218218">
    <property type="component" value="Unassembled WGS sequence"/>
</dbReference>
<feature type="region of interest" description="Disordered" evidence="1">
    <location>
        <begin position="94"/>
        <end position="149"/>
    </location>
</feature>
<feature type="compositionally biased region" description="Acidic residues" evidence="1">
    <location>
        <begin position="101"/>
        <end position="110"/>
    </location>
</feature>
<accession>A0AAD7AHR1</accession>
<feature type="compositionally biased region" description="Basic and acidic residues" evidence="1">
    <location>
        <begin position="117"/>
        <end position="127"/>
    </location>
</feature>
<keyword evidence="3" id="KW-1185">Reference proteome</keyword>
<feature type="compositionally biased region" description="Polar residues" evidence="1">
    <location>
        <begin position="9"/>
        <end position="22"/>
    </location>
</feature>
<evidence type="ECO:0000313" key="2">
    <source>
        <dbReference type="EMBL" id="KAJ7358111.1"/>
    </source>
</evidence>
<feature type="region of interest" description="Disordered" evidence="1">
    <location>
        <begin position="1"/>
        <end position="22"/>
    </location>
</feature>
<dbReference type="AlphaFoldDB" id="A0AAD7AHR1"/>
<protein>
    <submittedName>
        <fullName evidence="2">Uncharacterized protein</fullName>
    </submittedName>
</protein>